<dbReference type="SUPFAM" id="SSF56003">
    <property type="entry name" value="Molybdenum cofactor-binding domain"/>
    <property type="match status" value="1"/>
</dbReference>
<evidence type="ECO:0000313" key="2">
    <source>
        <dbReference type="Proteomes" id="UP001241603"/>
    </source>
</evidence>
<dbReference type="RefSeq" id="WP_266347408.1">
    <property type="nucleotide sequence ID" value="NZ_JAPKNG010000001.1"/>
</dbReference>
<sequence length="68" mass="7226">MTLDCVARVDGWDVSIRSGAHLPIVDQVQAARVALTIPGRVDIEVIPAGGSFGRRGLGRIDIQDSRDG</sequence>
<dbReference type="Proteomes" id="UP001241603">
    <property type="component" value="Unassembled WGS sequence"/>
</dbReference>
<evidence type="ECO:0000313" key="1">
    <source>
        <dbReference type="EMBL" id="MDQ0436507.1"/>
    </source>
</evidence>
<comment type="caution">
    <text evidence="1">The sequence shown here is derived from an EMBL/GenBank/DDBJ whole genome shotgun (WGS) entry which is preliminary data.</text>
</comment>
<name>A0ABU0H2H3_9HYPH</name>
<proteinExistence type="predicted"/>
<accession>A0ABU0H2H3</accession>
<gene>
    <name evidence="1" type="ORF">QO014_000877</name>
</gene>
<protein>
    <submittedName>
        <fullName evidence="1">Uncharacterized protein</fullName>
    </submittedName>
</protein>
<dbReference type="InterPro" id="IPR037165">
    <property type="entry name" value="AldOxase/xan_DH_Mopterin-bd_sf"/>
</dbReference>
<organism evidence="1 2">
    <name type="scientific">Kaistia dalseonensis</name>
    <dbReference type="NCBI Taxonomy" id="410840"/>
    <lineage>
        <taxon>Bacteria</taxon>
        <taxon>Pseudomonadati</taxon>
        <taxon>Pseudomonadota</taxon>
        <taxon>Alphaproteobacteria</taxon>
        <taxon>Hyphomicrobiales</taxon>
        <taxon>Kaistiaceae</taxon>
        <taxon>Kaistia</taxon>
    </lineage>
</organism>
<keyword evidence="2" id="KW-1185">Reference proteome</keyword>
<dbReference type="EMBL" id="JAUSVO010000001">
    <property type="protein sequence ID" value="MDQ0436507.1"/>
    <property type="molecule type" value="Genomic_DNA"/>
</dbReference>
<reference evidence="1 2" key="1">
    <citation type="submission" date="2023-07" db="EMBL/GenBank/DDBJ databases">
        <title>Genomic Encyclopedia of Type Strains, Phase IV (KMG-IV): sequencing the most valuable type-strain genomes for metagenomic binning, comparative biology and taxonomic classification.</title>
        <authorList>
            <person name="Goeker M."/>
        </authorList>
    </citation>
    <scope>NUCLEOTIDE SEQUENCE [LARGE SCALE GENOMIC DNA]</scope>
    <source>
        <strain evidence="1 2">B6-8</strain>
    </source>
</reference>